<name>A0ABR1WE88_9PEZI</name>
<keyword evidence="2" id="KW-0812">Transmembrane</keyword>
<evidence type="ECO:0008006" key="5">
    <source>
        <dbReference type="Google" id="ProtNLM"/>
    </source>
</evidence>
<evidence type="ECO:0000313" key="3">
    <source>
        <dbReference type="EMBL" id="KAK8081824.1"/>
    </source>
</evidence>
<dbReference type="Proteomes" id="UP001446871">
    <property type="component" value="Unassembled WGS sequence"/>
</dbReference>
<feature type="compositionally biased region" description="Low complexity" evidence="1">
    <location>
        <begin position="112"/>
        <end position="126"/>
    </location>
</feature>
<evidence type="ECO:0000256" key="2">
    <source>
        <dbReference type="SAM" id="Phobius"/>
    </source>
</evidence>
<proteinExistence type="predicted"/>
<sequence length="355" mass="37046">MRCNVAPSSSPWPVASRTLGLTQQSIFALFYIVALLLWHSIQSRLLDPARLPPLLRSIRAALFPNNAPGTPSLVAPSSDEELAALRRRCASAVWALVPKMVGKLYFGSATPFSESSSSAQPRPTSTNAETKATSGNADKTKTSSVHAQHVPSGPPITSVTSSSSDYKSNSSSATTPVPGSSNRSAAKADPLSSAPRLEASDHARFAQLGSSNESNVTSTTNSRDPVKATTTATAGTIGASNAFIKPDEAVGGASRAAAAATAATTGSAGSVISKEKPLSAAVNAGVDGLAEATPLQCHEEDDRILSEIETGILDVFSDAYCNKHLMYGVLELILVRLMPELAERGVIDLWEERLS</sequence>
<comment type="caution">
    <text evidence="3">The sequence shown here is derived from an EMBL/GenBank/DDBJ whole genome shotgun (WGS) entry which is preliminary data.</text>
</comment>
<keyword evidence="2" id="KW-0472">Membrane</keyword>
<feature type="compositionally biased region" description="Polar residues" evidence="1">
    <location>
        <begin position="127"/>
        <end position="146"/>
    </location>
</feature>
<feature type="transmembrane region" description="Helical" evidence="2">
    <location>
        <begin position="20"/>
        <end position="41"/>
    </location>
</feature>
<organism evidence="3 4">
    <name type="scientific">Apiospora saccharicola</name>
    <dbReference type="NCBI Taxonomy" id="335842"/>
    <lineage>
        <taxon>Eukaryota</taxon>
        <taxon>Fungi</taxon>
        <taxon>Dikarya</taxon>
        <taxon>Ascomycota</taxon>
        <taxon>Pezizomycotina</taxon>
        <taxon>Sordariomycetes</taxon>
        <taxon>Xylariomycetidae</taxon>
        <taxon>Amphisphaeriales</taxon>
        <taxon>Apiosporaceae</taxon>
        <taxon>Apiospora</taxon>
    </lineage>
</organism>
<protein>
    <recommendedName>
        <fullName evidence="5">PXA domain-containing protein</fullName>
    </recommendedName>
</protein>
<evidence type="ECO:0000256" key="1">
    <source>
        <dbReference type="SAM" id="MobiDB-lite"/>
    </source>
</evidence>
<accession>A0ABR1WE88</accession>
<keyword evidence="4" id="KW-1185">Reference proteome</keyword>
<feature type="region of interest" description="Disordered" evidence="1">
    <location>
        <begin position="112"/>
        <end position="227"/>
    </location>
</feature>
<gene>
    <name evidence="3" type="ORF">PG996_000605</name>
</gene>
<reference evidence="3 4" key="1">
    <citation type="submission" date="2023-01" db="EMBL/GenBank/DDBJ databases">
        <title>Analysis of 21 Apiospora genomes using comparative genomics revels a genus with tremendous synthesis potential of carbohydrate active enzymes and secondary metabolites.</title>
        <authorList>
            <person name="Sorensen T."/>
        </authorList>
    </citation>
    <scope>NUCLEOTIDE SEQUENCE [LARGE SCALE GENOMIC DNA]</scope>
    <source>
        <strain evidence="3 4">CBS 83171</strain>
    </source>
</reference>
<evidence type="ECO:0000313" key="4">
    <source>
        <dbReference type="Proteomes" id="UP001446871"/>
    </source>
</evidence>
<feature type="compositionally biased region" description="Low complexity" evidence="1">
    <location>
        <begin position="155"/>
        <end position="175"/>
    </location>
</feature>
<keyword evidence="2" id="KW-1133">Transmembrane helix</keyword>
<dbReference type="EMBL" id="JAQQWM010000001">
    <property type="protein sequence ID" value="KAK8081824.1"/>
    <property type="molecule type" value="Genomic_DNA"/>
</dbReference>
<feature type="compositionally biased region" description="Low complexity" evidence="1">
    <location>
        <begin position="210"/>
        <end position="227"/>
    </location>
</feature>